<feature type="region of interest" description="Disordered" evidence="1">
    <location>
        <begin position="63"/>
        <end position="155"/>
    </location>
</feature>
<dbReference type="EMBL" id="VSSQ01086187">
    <property type="protein sequence ID" value="MPN33610.1"/>
    <property type="molecule type" value="Genomic_DNA"/>
</dbReference>
<feature type="compositionally biased region" description="Basic and acidic residues" evidence="1">
    <location>
        <begin position="75"/>
        <end position="100"/>
    </location>
</feature>
<dbReference type="AlphaFoldDB" id="A0A645H4J7"/>
<proteinExistence type="predicted"/>
<gene>
    <name evidence="2" type="ORF">SDC9_181099</name>
</gene>
<accession>A0A645H4J7</accession>
<name>A0A645H4J7_9ZZZZ</name>
<protein>
    <submittedName>
        <fullName evidence="2">Uncharacterized protein</fullName>
    </submittedName>
</protein>
<feature type="compositionally biased region" description="Basic and acidic residues" evidence="1">
    <location>
        <begin position="142"/>
        <end position="155"/>
    </location>
</feature>
<organism evidence="2">
    <name type="scientific">bioreactor metagenome</name>
    <dbReference type="NCBI Taxonomy" id="1076179"/>
    <lineage>
        <taxon>unclassified sequences</taxon>
        <taxon>metagenomes</taxon>
        <taxon>ecological metagenomes</taxon>
    </lineage>
</organism>
<feature type="region of interest" description="Disordered" evidence="1">
    <location>
        <begin position="1"/>
        <end position="44"/>
    </location>
</feature>
<evidence type="ECO:0000256" key="1">
    <source>
        <dbReference type="SAM" id="MobiDB-lite"/>
    </source>
</evidence>
<feature type="compositionally biased region" description="Basic and acidic residues" evidence="1">
    <location>
        <begin position="125"/>
        <end position="135"/>
    </location>
</feature>
<reference evidence="2" key="1">
    <citation type="submission" date="2019-08" db="EMBL/GenBank/DDBJ databases">
        <authorList>
            <person name="Kucharzyk K."/>
            <person name="Murdoch R.W."/>
            <person name="Higgins S."/>
            <person name="Loffler F."/>
        </authorList>
    </citation>
    <scope>NUCLEOTIDE SEQUENCE</scope>
</reference>
<comment type="caution">
    <text evidence="2">The sequence shown here is derived from an EMBL/GenBank/DDBJ whole genome shotgun (WGS) entry which is preliminary data.</text>
</comment>
<feature type="compositionally biased region" description="Basic and acidic residues" evidence="1">
    <location>
        <begin position="1"/>
        <end position="20"/>
    </location>
</feature>
<sequence length="155" mass="17227">MVGRDHDHHAQGGEQHEHVELATPQGAAGLDVAAGIEQHHDHGQVQHQLEQAAHQVTDEGAGECVGDFAVGGEEGQQRRRQDEDHAQAIDRDMVGQRREALGQLQGRQGRIKMNDGNDGKQQFAQRERLAEHDGGRPLLEGEDQRRTEQQRQHQA</sequence>
<evidence type="ECO:0000313" key="2">
    <source>
        <dbReference type="EMBL" id="MPN33610.1"/>
    </source>
</evidence>